<name>A0AAN9RSL0_PHACN</name>
<dbReference type="Proteomes" id="UP001374584">
    <property type="component" value="Unassembled WGS sequence"/>
</dbReference>
<dbReference type="AlphaFoldDB" id="A0AAN9RSL0"/>
<keyword evidence="3" id="KW-1185">Reference proteome</keyword>
<evidence type="ECO:0000256" key="1">
    <source>
        <dbReference type="SAM" id="MobiDB-lite"/>
    </source>
</evidence>
<evidence type="ECO:0000313" key="2">
    <source>
        <dbReference type="EMBL" id="KAK7382421.1"/>
    </source>
</evidence>
<accession>A0AAN9RSL0</accession>
<comment type="caution">
    <text evidence="2">The sequence shown here is derived from an EMBL/GenBank/DDBJ whole genome shotgun (WGS) entry which is preliminary data.</text>
</comment>
<evidence type="ECO:0000313" key="3">
    <source>
        <dbReference type="Proteomes" id="UP001374584"/>
    </source>
</evidence>
<dbReference type="EMBL" id="JAYMYR010000001">
    <property type="protein sequence ID" value="KAK7382421.1"/>
    <property type="molecule type" value="Genomic_DNA"/>
</dbReference>
<gene>
    <name evidence="2" type="ORF">VNO80_01272</name>
</gene>
<protein>
    <submittedName>
        <fullName evidence="2">Uncharacterized protein</fullName>
    </submittedName>
</protein>
<proteinExistence type="predicted"/>
<organism evidence="2 3">
    <name type="scientific">Phaseolus coccineus</name>
    <name type="common">Scarlet runner bean</name>
    <name type="synonym">Phaseolus multiflorus</name>
    <dbReference type="NCBI Taxonomy" id="3886"/>
    <lineage>
        <taxon>Eukaryota</taxon>
        <taxon>Viridiplantae</taxon>
        <taxon>Streptophyta</taxon>
        <taxon>Embryophyta</taxon>
        <taxon>Tracheophyta</taxon>
        <taxon>Spermatophyta</taxon>
        <taxon>Magnoliopsida</taxon>
        <taxon>eudicotyledons</taxon>
        <taxon>Gunneridae</taxon>
        <taxon>Pentapetalae</taxon>
        <taxon>rosids</taxon>
        <taxon>fabids</taxon>
        <taxon>Fabales</taxon>
        <taxon>Fabaceae</taxon>
        <taxon>Papilionoideae</taxon>
        <taxon>50 kb inversion clade</taxon>
        <taxon>NPAAA clade</taxon>
        <taxon>indigoferoid/millettioid clade</taxon>
        <taxon>Phaseoleae</taxon>
        <taxon>Phaseolus</taxon>
    </lineage>
</organism>
<sequence>MEAKGNGYRCRVVHQELRVLPTKAISSRSRSGGEEACQPKSRHFKVGRCSGVKITEAEWLGLLGRLFGTSPTVNGAQSSLKPKASSMKQW</sequence>
<feature type="region of interest" description="Disordered" evidence="1">
    <location>
        <begin position="69"/>
        <end position="90"/>
    </location>
</feature>
<reference evidence="2 3" key="1">
    <citation type="submission" date="2024-01" db="EMBL/GenBank/DDBJ databases">
        <title>The genomes of 5 underutilized Papilionoideae crops provide insights into root nodulation and disease resistanc.</title>
        <authorList>
            <person name="Jiang F."/>
        </authorList>
    </citation>
    <scope>NUCLEOTIDE SEQUENCE [LARGE SCALE GENOMIC DNA]</scope>
    <source>
        <strain evidence="2">JINMINGXINNONG_FW02</strain>
        <tissue evidence="2">Leaves</tissue>
    </source>
</reference>